<dbReference type="Proteomes" id="UP000276133">
    <property type="component" value="Unassembled WGS sequence"/>
</dbReference>
<accession>A0A3M7T5A5</accession>
<gene>
    <name evidence="1" type="ORF">BpHYR1_022916</name>
</gene>
<name>A0A3M7T5A5_BRAPC</name>
<protein>
    <submittedName>
        <fullName evidence="1">Uncharacterized protein</fullName>
    </submittedName>
</protein>
<evidence type="ECO:0000313" key="1">
    <source>
        <dbReference type="EMBL" id="RNA43263.1"/>
    </source>
</evidence>
<dbReference type="EMBL" id="REGN01000245">
    <property type="protein sequence ID" value="RNA43263.1"/>
    <property type="molecule type" value="Genomic_DNA"/>
</dbReference>
<dbReference type="AlphaFoldDB" id="A0A3M7T5A5"/>
<keyword evidence="2" id="KW-1185">Reference proteome</keyword>
<comment type="caution">
    <text evidence="1">The sequence shown here is derived from an EMBL/GenBank/DDBJ whole genome shotgun (WGS) entry which is preliminary data.</text>
</comment>
<sequence length="71" mass="8402">MIDRSGYFCIFCWTINTSFDILEIRFYSNIFHKTSRVKLQYRKKQMSGLDLTNSNQTSALLFSITILSHTR</sequence>
<reference evidence="1 2" key="1">
    <citation type="journal article" date="2018" name="Sci. Rep.">
        <title>Genomic signatures of local adaptation to the degree of environmental predictability in rotifers.</title>
        <authorList>
            <person name="Franch-Gras L."/>
            <person name="Hahn C."/>
            <person name="Garcia-Roger E.M."/>
            <person name="Carmona M.J."/>
            <person name="Serra M."/>
            <person name="Gomez A."/>
        </authorList>
    </citation>
    <scope>NUCLEOTIDE SEQUENCE [LARGE SCALE GENOMIC DNA]</scope>
    <source>
        <strain evidence="1">HYR1</strain>
    </source>
</reference>
<proteinExistence type="predicted"/>
<organism evidence="1 2">
    <name type="scientific">Brachionus plicatilis</name>
    <name type="common">Marine rotifer</name>
    <name type="synonym">Brachionus muelleri</name>
    <dbReference type="NCBI Taxonomy" id="10195"/>
    <lineage>
        <taxon>Eukaryota</taxon>
        <taxon>Metazoa</taxon>
        <taxon>Spiralia</taxon>
        <taxon>Gnathifera</taxon>
        <taxon>Rotifera</taxon>
        <taxon>Eurotatoria</taxon>
        <taxon>Monogononta</taxon>
        <taxon>Pseudotrocha</taxon>
        <taxon>Ploima</taxon>
        <taxon>Brachionidae</taxon>
        <taxon>Brachionus</taxon>
    </lineage>
</organism>
<evidence type="ECO:0000313" key="2">
    <source>
        <dbReference type="Proteomes" id="UP000276133"/>
    </source>
</evidence>